<evidence type="ECO:0000313" key="3">
    <source>
        <dbReference type="Proteomes" id="UP001155182"/>
    </source>
</evidence>
<dbReference type="RefSeq" id="WP_252587414.1">
    <property type="nucleotide sequence ID" value="NZ_JAMWYS010000028.1"/>
</dbReference>
<dbReference type="Proteomes" id="UP001155182">
    <property type="component" value="Unassembled WGS sequence"/>
</dbReference>
<dbReference type="EMBL" id="JAMWYS010000028">
    <property type="protein sequence ID" value="MCO4292923.1"/>
    <property type="molecule type" value="Genomic_DNA"/>
</dbReference>
<reference evidence="2" key="1">
    <citation type="submission" date="2022-06" db="EMBL/GenBank/DDBJ databases">
        <title>Solitalea sp. MAHUQ-68 isolated from rhizospheric soil.</title>
        <authorList>
            <person name="Huq M.A."/>
        </authorList>
    </citation>
    <scope>NUCLEOTIDE SEQUENCE</scope>
    <source>
        <strain evidence="2">MAHUQ-68</strain>
    </source>
</reference>
<gene>
    <name evidence="2" type="ORF">NF867_08625</name>
</gene>
<keyword evidence="3" id="KW-1185">Reference proteome</keyword>
<keyword evidence="1" id="KW-0472">Membrane</keyword>
<name>A0A9X2F6S2_9SPHI</name>
<sequence>MKKLLLFGLLFLIMIQFILGCNNYYYKVTQIDYKNQPSTDIQTLAIGRNVILHDLSSQNSFTLTNLNTHSSQDEVQFNVVSSSTEELNHDQVAIKNKGKLDKKQYSGKYNEMHIYVDDMDSLENEKYVLKTDRIEKINVIEFDKKKTSNKHLTTGLLIGGGVIIGFFVIAGISFAAVGVM</sequence>
<comment type="caution">
    <text evidence="2">The sequence shown here is derived from an EMBL/GenBank/DDBJ whole genome shotgun (WGS) entry which is preliminary data.</text>
</comment>
<keyword evidence="1" id="KW-0812">Transmembrane</keyword>
<evidence type="ECO:0000313" key="2">
    <source>
        <dbReference type="EMBL" id="MCO4292923.1"/>
    </source>
</evidence>
<dbReference type="AlphaFoldDB" id="A0A9X2F6S2"/>
<evidence type="ECO:0000256" key="1">
    <source>
        <dbReference type="SAM" id="Phobius"/>
    </source>
</evidence>
<accession>A0A9X2F6S2</accession>
<protein>
    <submittedName>
        <fullName evidence="2">Uncharacterized protein</fullName>
    </submittedName>
</protein>
<organism evidence="2 3">
    <name type="scientific">Solitalea agri</name>
    <dbReference type="NCBI Taxonomy" id="2953739"/>
    <lineage>
        <taxon>Bacteria</taxon>
        <taxon>Pseudomonadati</taxon>
        <taxon>Bacteroidota</taxon>
        <taxon>Sphingobacteriia</taxon>
        <taxon>Sphingobacteriales</taxon>
        <taxon>Sphingobacteriaceae</taxon>
        <taxon>Solitalea</taxon>
    </lineage>
</organism>
<proteinExistence type="predicted"/>
<keyword evidence="1" id="KW-1133">Transmembrane helix</keyword>
<dbReference type="PROSITE" id="PS51257">
    <property type="entry name" value="PROKAR_LIPOPROTEIN"/>
    <property type="match status" value="1"/>
</dbReference>
<feature type="transmembrane region" description="Helical" evidence="1">
    <location>
        <begin position="156"/>
        <end position="179"/>
    </location>
</feature>